<organism evidence="1 2">
    <name type="scientific">Vibrio phage VH1_2019</name>
    <dbReference type="NCBI Taxonomy" id="2686307"/>
    <lineage>
        <taxon>Viruses</taxon>
        <taxon>Duplodnaviria</taxon>
        <taxon>Heunggongvirae</taxon>
        <taxon>Uroviricota</taxon>
        <taxon>Caudoviricetes</taxon>
        <taxon>Pantevenvirales</taxon>
        <taxon>Straboviridae</taxon>
        <taxon>Schizotequatrovirus</taxon>
        <taxon>Schizotequatrovirus KVP40</taxon>
    </lineage>
</organism>
<accession>A0A6B9ST40</accession>
<evidence type="ECO:0000313" key="1">
    <source>
        <dbReference type="EMBL" id="QHJ74293.1"/>
    </source>
</evidence>
<sequence>MIVLQHETDGYIVQIGCDICCTDDIDKASIFETVDVAQEFKDQWDLWDWEVREVGL</sequence>
<reference evidence="1 2" key="1">
    <citation type="submission" date="2019-12" db="EMBL/GenBank/DDBJ databases">
        <authorList>
            <person name="Harris M."/>
            <person name="Ho T.C."/>
            <person name="Fruchtman H."/>
            <person name="Garin M."/>
            <person name="Kubatin V."/>
            <person name="Lu T."/>
            <person name="Xue L."/>
            <person name="Marr M.T."/>
        </authorList>
    </citation>
    <scope>NUCLEOTIDE SEQUENCE [LARGE SCALE GENOMIC DNA]</scope>
</reference>
<name>A0A6B9ST40_9CAUD</name>
<proteinExistence type="predicted"/>
<dbReference type="EMBL" id="MN794232">
    <property type="protein sequence ID" value="QHJ74293.1"/>
    <property type="molecule type" value="Genomic_DNA"/>
</dbReference>
<protein>
    <submittedName>
        <fullName evidence="1">Uncharacterized protein</fullName>
    </submittedName>
</protein>
<gene>
    <name evidence="1" type="ORF">VH12019_00374</name>
</gene>
<evidence type="ECO:0000313" key="2">
    <source>
        <dbReference type="Proteomes" id="UP000464957"/>
    </source>
</evidence>
<dbReference type="Proteomes" id="UP000464957">
    <property type="component" value="Segment"/>
</dbReference>